<dbReference type="GO" id="GO:0005737">
    <property type="term" value="C:cytoplasm"/>
    <property type="evidence" value="ECO:0007669"/>
    <property type="project" value="UniProtKB-ARBA"/>
</dbReference>
<evidence type="ECO:0000313" key="3">
    <source>
        <dbReference type="Proteomes" id="UP000037069"/>
    </source>
</evidence>
<keyword evidence="3" id="KW-1185">Reference proteome</keyword>
<dbReference type="GO" id="GO:0031210">
    <property type="term" value="F:phosphatidylcholine binding"/>
    <property type="evidence" value="ECO:0007669"/>
    <property type="project" value="TreeGrafter"/>
</dbReference>
<organism evidence="2 3">
    <name type="scientific">Lucilia cuprina</name>
    <name type="common">Green bottle fly</name>
    <name type="synonym">Australian sheep blowfly</name>
    <dbReference type="NCBI Taxonomy" id="7375"/>
    <lineage>
        <taxon>Eukaryota</taxon>
        <taxon>Metazoa</taxon>
        <taxon>Ecdysozoa</taxon>
        <taxon>Arthropoda</taxon>
        <taxon>Hexapoda</taxon>
        <taxon>Insecta</taxon>
        <taxon>Pterygota</taxon>
        <taxon>Neoptera</taxon>
        <taxon>Endopterygota</taxon>
        <taxon>Diptera</taxon>
        <taxon>Brachycera</taxon>
        <taxon>Muscomorpha</taxon>
        <taxon>Oestroidea</taxon>
        <taxon>Calliphoridae</taxon>
        <taxon>Luciliinae</taxon>
        <taxon>Lucilia</taxon>
    </lineage>
</organism>
<dbReference type="STRING" id="7375.A0A0L0CJJ9"/>
<proteinExistence type="predicted"/>
<dbReference type="Gene3D" id="3.30.530.20">
    <property type="match status" value="1"/>
</dbReference>
<dbReference type="InterPro" id="IPR023393">
    <property type="entry name" value="START-like_dom_sf"/>
</dbReference>
<dbReference type="Proteomes" id="UP000037069">
    <property type="component" value="Unassembled WGS sequence"/>
</dbReference>
<comment type="caution">
    <text evidence="2">The sequence shown here is derived from an EMBL/GenBank/DDBJ whole genome shotgun (WGS) entry which is preliminary data.</text>
</comment>
<dbReference type="AlphaFoldDB" id="A0A0L0CJJ9"/>
<reference evidence="2 3" key="1">
    <citation type="journal article" date="2015" name="Nat. Commun.">
        <title>Lucilia cuprina genome unlocks parasitic fly biology to underpin future interventions.</title>
        <authorList>
            <person name="Anstead C.A."/>
            <person name="Korhonen P.K."/>
            <person name="Young N.D."/>
            <person name="Hall R.S."/>
            <person name="Jex A.R."/>
            <person name="Murali S.C."/>
            <person name="Hughes D.S."/>
            <person name="Lee S.F."/>
            <person name="Perry T."/>
            <person name="Stroehlein A.J."/>
            <person name="Ansell B.R."/>
            <person name="Breugelmans B."/>
            <person name="Hofmann A."/>
            <person name="Qu J."/>
            <person name="Dugan S."/>
            <person name="Lee S.L."/>
            <person name="Chao H."/>
            <person name="Dinh H."/>
            <person name="Han Y."/>
            <person name="Doddapaneni H.V."/>
            <person name="Worley K.C."/>
            <person name="Muzny D.M."/>
            <person name="Ioannidis P."/>
            <person name="Waterhouse R.M."/>
            <person name="Zdobnov E.M."/>
            <person name="James P.J."/>
            <person name="Bagnall N.H."/>
            <person name="Kotze A.C."/>
            <person name="Gibbs R.A."/>
            <person name="Richards S."/>
            <person name="Batterham P."/>
            <person name="Gasser R.B."/>
        </authorList>
    </citation>
    <scope>NUCLEOTIDE SEQUENCE [LARGE SCALE GENOMIC DNA]</scope>
    <source>
        <strain evidence="2 3">LS</strain>
        <tissue evidence="2">Full body</tissue>
    </source>
</reference>
<dbReference type="PRINTS" id="PR00391">
    <property type="entry name" value="PITRANSFER"/>
</dbReference>
<dbReference type="PANTHER" id="PTHR10658">
    <property type="entry name" value="PHOSPHATIDYLINOSITOL TRANSFER PROTEIN"/>
    <property type="match status" value="1"/>
</dbReference>
<evidence type="ECO:0000313" key="2">
    <source>
        <dbReference type="EMBL" id="KNC32421.1"/>
    </source>
</evidence>
<dbReference type="FunFam" id="3.30.530.20:FF:000028">
    <property type="entry name" value="Phosphatidylinositol transfer protein 5"/>
    <property type="match status" value="1"/>
</dbReference>
<dbReference type="InterPro" id="IPR055261">
    <property type="entry name" value="PI_transfer_N"/>
</dbReference>
<dbReference type="PANTHER" id="PTHR10658:SF11">
    <property type="entry name" value="VIBRATOR, ISOFORM B"/>
    <property type="match status" value="1"/>
</dbReference>
<dbReference type="GO" id="GO:0071944">
    <property type="term" value="C:cell periphery"/>
    <property type="evidence" value="ECO:0007669"/>
    <property type="project" value="UniProtKB-ARBA"/>
</dbReference>
<sequence length="276" mass="32774">MQIIEYRITLPLTVDEYQVAQLFTLNESLKTETNNKKAFVLRNEYFSNYPLLNSGKFSSGQYTSKIYQWSARIPQFLKSILGQEALEVHEEAWDAYPYCRTIITNSFYMKDRFYIKIESLHLANDRGDQDNVHELPEELLKQRKVIHIDIAYDTVSAKDYQANEDPTKFQSLKTGRGPLVGSLWRQTCQPVMTCYKLVTCEFKSFGLQNTLETLLQRFERRIFTNFHRKLFCLIDRWYDLKLNDMTVNEEKCEQEEHNKSDNKDLKEKNRQLLFPL</sequence>
<dbReference type="SUPFAM" id="SSF55961">
    <property type="entry name" value="Bet v1-like"/>
    <property type="match status" value="1"/>
</dbReference>
<evidence type="ECO:0000259" key="1">
    <source>
        <dbReference type="Pfam" id="PF02121"/>
    </source>
</evidence>
<dbReference type="OMA" id="NELKPDC"/>
<dbReference type="InterPro" id="IPR001666">
    <property type="entry name" value="PI_transfer"/>
</dbReference>
<dbReference type="OrthoDB" id="18453at2759"/>
<dbReference type="GO" id="GO:0035091">
    <property type="term" value="F:phosphatidylinositol binding"/>
    <property type="evidence" value="ECO:0007669"/>
    <property type="project" value="TreeGrafter"/>
</dbReference>
<gene>
    <name evidence="2" type="ORF">FF38_05009</name>
</gene>
<name>A0A0L0CJJ9_LUCCU</name>
<protein>
    <recommendedName>
        <fullName evidence="1">Phosphatidylinositol transfer protein N-terminal domain-containing protein</fullName>
    </recommendedName>
</protein>
<dbReference type="GO" id="GO:0008525">
    <property type="term" value="F:phosphatidylcholine transporter activity"/>
    <property type="evidence" value="ECO:0007669"/>
    <property type="project" value="TreeGrafter"/>
</dbReference>
<dbReference type="GO" id="GO:0008526">
    <property type="term" value="F:phosphatidylinositol transfer activity"/>
    <property type="evidence" value="ECO:0007669"/>
    <property type="project" value="TreeGrafter"/>
</dbReference>
<accession>A0A0L0CJJ9</accession>
<dbReference type="EMBL" id="JRES01000310">
    <property type="protein sequence ID" value="KNC32421.1"/>
    <property type="molecule type" value="Genomic_DNA"/>
</dbReference>
<feature type="domain" description="Phosphatidylinositol transfer protein N-terminal" evidence="1">
    <location>
        <begin position="1"/>
        <end position="253"/>
    </location>
</feature>
<dbReference type="Pfam" id="PF02121">
    <property type="entry name" value="IP_trans"/>
    <property type="match status" value="1"/>
</dbReference>